<reference evidence="3 4" key="2">
    <citation type="journal article" date="2016" name="Genome Announc.">
        <title>Draft Genome Sequences of Streptomyces scabiei S58, Streptomyces turgidiscabies T45, and Streptomyces acidiscabies a10, the Pathogens of Potato Common Scab, Isolated in Japan.</title>
        <authorList>
            <person name="Tomihama T."/>
            <person name="Nishi Y."/>
            <person name="Sakai M."/>
            <person name="Ikenaga M."/>
            <person name="Okubo T."/>
            <person name="Ikeda S."/>
        </authorList>
    </citation>
    <scope>NUCLEOTIDE SEQUENCE [LARGE SCALE GENOMIC DNA]</scope>
    <source>
        <strain evidence="3 4">S58</strain>
    </source>
</reference>
<dbReference type="InterPro" id="IPR036188">
    <property type="entry name" value="FAD/NAD-bd_sf"/>
</dbReference>
<dbReference type="InterPro" id="IPR051691">
    <property type="entry name" value="Metab_Enz_Cyan_OpOx_G3PDH"/>
</dbReference>
<protein>
    <submittedName>
        <fullName evidence="3">Dihydropyrimidine dehydrogenase subunit A</fullName>
    </submittedName>
</protein>
<dbReference type="RefSeq" id="WP_059083876.1">
    <property type="nucleotide sequence ID" value="NZ_BCMM01000045.1"/>
</dbReference>
<keyword evidence="1" id="KW-0560">Oxidoreductase</keyword>
<reference evidence="4" key="3">
    <citation type="submission" date="2016-02" db="EMBL/GenBank/DDBJ databases">
        <title>Draft genome of pathogenic Streptomyces sp. in Japan.</title>
        <authorList>
            <person name="Tomihama T."/>
            <person name="Ikenaga M."/>
            <person name="Sakai M."/>
            <person name="Okubo T."/>
            <person name="Ikeda S."/>
        </authorList>
    </citation>
    <scope>NUCLEOTIDE SEQUENCE [LARGE SCALE GENOMIC DNA]</scope>
    <source>
        <strain evidence="4">S58</strain>
    </source>
</reference>
<dbReference type="Proteomes" id="UP000067448">
    <property type="component" value="Unassembled WGS sequence"/>
</dbReference>
<evidence type="ECO:0000313" key="4">
    <source>
        <dbReference type="Proteomes" id="UP000067448"/>
    </source>
</evidence>
<dbReference type="OrthoDB" id="5287468at2"/>
<gene>
    <name evidence="3" type="ORF">SsS58_07186</name>
</gene>
<dbReference type="Gene3D" id="3.50.50.60">
    <property type="entry name" value="FAD/NAD(P)-binding domain"/>
    <property type="match status" value="2"/>
</dbReference>
<dbReference type="GO" id="GO:0016491">
    <property type="term" value="F:oxidoreductase activity"/>
    <property type="evidence" value="ECO:0007669"/>
    <property type="project" value="UniProtKB-KW"/>
</dbReference>
<sequence>MTGQARADGRTQRHVDVAVIGAGPAGLAAATELARQGAGHVEVLEREQEGGGIPRHSHHTGYGMRDLHRVMSGPAYARHHLDAARRAGVTVRTGVSVTGWDGGTADALTLETTSPRGLERVTARAVVLATGARERPRTARLVAGSRPAGVYTTGQLQQTVYTHGLPVGREAVIVGAEHVSYSALTTLSHAGVKVRAMITDHDRPQTYEAFRIGARLMWRTPVLTRTSVEEIIGRRRVEGVVVRHADGRRASLGCDTVVFTGDWIPDHELARHGGVLLDPGTLGPAVGTDLSTSVPGVFAAGNLLHAVETADVAALDGRAVARGVLGHLAARGDTPPSRRLVPLRVSEPLAWVAPNLVSAVAPAPPRGHFVLWSAAVIPSPVVTVVQDGRVLHRQKWSRTLLPGRPRYLAADWTTGVDDSGGPVRVRVDSA</sequence>
<evidence type="ECO:0000259" key="2">
    <source>
        <dbReference type="Pfam" id="PF07992"/>
    </source>
</evidence>
<name>A0A100JW32_STRSC</name>
<evidence type="ECO:0000256" key="1">
    <source>
        <dbReference type="ARBA" id="ARBA00023002"/>
    </source>
</evidence>
<dbReference type="Pfam" id="PF07992">
    <property type="entry name" value="Pyr_redox_2"/>
    <property type="match status" value="1"/>
</dbReference>
<dbReference type="SUPFAM" id="SSF51905">
    <property type="entry name" value="FAD/NAD(P)-binding domain"/>
    <property type="match status" value="1"/>
</dbReference>
<dbReference type="PRINTS" id="PR00368">
    <property type="entry name" value="FADPNR"/>
</dbReference>
<evidence type="ECO:0000313" key="3">
    <source>
        <dbReference type="EMBL" id="GAQ66747.1"/>
    </source>
</evidence>
<dbReference type="InterPro" id="IPR023753">
    <property type="entry name" value="FAD/NAD-binding_dom"/>
</dbReference>
<proteinExistence type="predicted"/>
<dbReference type="PANTHER" id="PTHR42949">
    <property type="entry name" value="ANAEROBIC GLYCEROL-3-PHOSPHATE DEHYDROGENASE SUBUNIT B"/>
    <property type="match status" value="1"/>
</dbReference>
<dbReference type="AlphaFoldDB" id="A0A100JW32"/>
<dbReference type="EMBL" id="BCMM01000045">
    <property type="protein sequence ID" value="GAQ66747.1"/>
    <property type="molecule type" value="Genomic_DNA"/>
</dbReference>
<reference evidence="4" key="1">
    <citation type="submission" date="2015-11" db="EMBL/GenBank/DDBJ databases">
        <authorList>
            <consortium name="Cross-ministerial Strategic Innovation Promotion Program (SIP) consortium"/>
            <person name="Tomihama T."/>
            <person name="Ikenaga M."/>
            <person name="Sakai M."/>
            <person name="Okubo T."/>
            <person name="Ikeda S."/>
        </authorList>
    </citation>
    <scope>NUCLEOTIDE SEQUENCE [LARGE SCALE GENOMIC DNA]</scope>
    <source>
        <strain evidence="4">S58</strain>
    </source>
</reference>
<feature type="domain" description="FAD/NAD(P)-binding" evidence="2">
    <location>
        <begin position="16"/>
        <end position="316"/>
    </location>
</feature>
<dbReference type="PRINTS" id="PR00469">
    <property type="entry name" value="PNDRDTASEII"/>
</dbReference>
<comment type="caution">
    <text evidence="3">The sequence shown here is derived from an EMBL/GenBank/DDBJ whole genome shotgun (WGS) entry which is preliminary data.</text>
</comment>
<organism evidence="3 4">
    <name type="scientific">Streptomyces scabiei</name>
    <dbReference type="NCBI Taxonomy" id="1930"/>
    <lineage>
        <taxon>Bacteria</taxon>
        <taxon>Bacillati</taxon>
        <taxon>Actinomycetota</taxon>
        <taxon>Actinomycetes</taxon>
        <taxon>Kitasatosporales</taxon>
        <taxon>Streptomycetaceae</taxon>
        <taxon>Streptomyces</taxon>
    </lineage>
</organism>
<accession>A0A100JW32</accession>
<dbReference type="PANTHER" id="PTHR42949:SF3">
    <property type="entry name" value="ANAEROBIC GLYCEROL-3-PHOSPHATE DEHYDROGENASE SUBUNIT B"/>
    <property type="match status" value="1"/>
</dbReference>